<evidence type="ECO:0000313" key="20">
    <source>
        <dbReference type="EMBL" id="MDU0250810.1"/>
    </source>
</evidence>
<evidence type="ECO:0000313" key="25">
    <source>
        <dbReference type="EMBL" id="NVB72489.1"/>
    </source>
</evidence>
<dbReference type="Proteomes" id="UP000462885">
    <property type="component" value="Unassembled WGS sequence"/>
</dbReference>
<protein>
    <submittedName>
        <fullName evidence="1">Uncharacterized protein</fullName>
    </submittedName>
</protein>
<evidence type="ECO:0000313" key="42">
    <source>
        <dbReference type="Proteomes" id="UP000408523"/>
    </source>
</evidence>
<evidence type="ECO:0000313" key="14">
    <source>
        <dbReference type="EMBL" id="MDU0248177.1"/>
    </source>
</evidence>
<evidence type="ECO:0000313" key="21">
    <source>
        <dbReference type="EMBL" id="MDU0250861.1"/>
    </source>
</evidence>
<dbReference type="EMBL" id="QROB01000003">
    <property type="protein sequence ID" value="RHK90272.1"/>
    <property type="molecule type" value="Genomic_DNA"/>
</dbReference>
<dbReference type="EMBL" id="VULU01000029">
    <property type="protein sequence ID" value="MSS49496.1"/>
    <property type="molecule type" value="Genomic_DNA"/>
</dbReference>
<evidence type="ECO:0000313" key="39">
    <source>
        <dbReference type="Proteomes" id="UP000285379"/>
    </source>
</evidence>
<dbReference type="EMBL" id="JAWDHD010000011">
    <property type="protein sequence ID" value="MDU0249444.1"/>
    <property type="molecule type" value="Genomic_DNA"/>
</dbReference>
<reference evidence="25 52" key="8">
    <citation type="submission" date="2020-04" db="EMBL/GenBank/DDBJ databases">
        <authorList>
            <person name="Pieper L."/>
        </authorList>
    </citation>
    <scope>NUCLEOTIDE SEQUENCE [LARGE SCALE GENOMIC DNA]</scope>
    <source>
        <strain evidence="25 52">B33</strain>
    </source>
</reference>
<evidence type="ECO:0000313" key="4">
    <source>
        <dbReference type="EMBL" id="KAB6476712.1"/>
    </source>
</evidence>
<dbReference type="Proteomes" id="UP000433382">
    <property type="component" value="Unassembled WGS sequence"/>
</dbReference>
<reference evidence="14" key="14">
    <citation type="submission" date="2023-10" db="EMBL/GenBank/DDBJ databases">
        <title>Genome of potential pathogenic bacteria in Crohn's disease.</title>
        <authorList>
            <person name="Rodriguez-Palacios A."/>
        </authorList>
    </citation>
    <scope>NUCLEOTIDE SEQUENCE</scope>
    <source>
        <strain evidence="14">CavFT-hAR107</strain>
    </source>
</reference>
<name>A0A173Z5U3_PHOVU</name>
<evidence type="ECO:0000313" key="19">
    <source>
        <dbReference type="EMBL" id="MDU0249889.1"/>
    </source>
</evidence>
<dbReference type="EMBL" id="RWHZ01000098">
    <property type="protein sequence ID" value="TSE46634.1"/>
    <property type="molecule type" value="Genomic_DNA"/>
</dbReference>
<evidence type="ECO:0000313" key="24">
    <source>
        <dbReference type="EMBL" id="NMW36502.1"/>
    </source>
</evidence>
<evidence type="ECO:0000313" key="18">
    <source>
        <dbReference type="EMBL" id="MDU0249444.1"/>
    </source>
</evidence>
<evidence type="ECO:0000313" key="35">
    <source>
        <dbReference type="Proteomes" id="UP000261003"/>
    </source>
</evidence>
<dbReference type="Proteomes" id="UP000095333">
    <property type="component" value="Unassembled WGS sequence"/>
</dbReference>
<evidence type="ECO:0000313" key="40">
    <source>
        <dbReference type="Proteomes" id="UP000285469"/>
    </source>
</evidence>
<organism evidence="1 34">
    <name type="scientific">Phocaeicola vulgatus</name>
    <name type="common">Bacteroides vulgatus</name>
    <dbReference type="NCBI Taxonomy" id="821"/>
    <lineage>
        <taxon>Bacteria</taxon>
        <taxon>Pseudomonadati</taxon>
        <taxon>Bacteroidota</taxon>
        <taxon>Bacteroidia</taxon>
        <taxon>Bacteroidales</taxon>
        <taxon>Bacteroidaceae</taxon>
        <taxon>Phocaeicola</taxon>
    </lineage>
</organism>
<evidence type="ECO:0000313" key="41">
    <source>
        <dbReference type="Proteomes" id="UP000286392"/>
    </source>
</evidence>
<accession>A0A173Z5U3</accession>
<evidence type="ECO:0000313" key="2">
    <source>
        <dbReference type="EMBL" id="KAB3561414.1"/>
    </source>
</evidence>
<evidence type="ECO:0000313" key="44">
    <source>
        <dbReference type="Proteomes" id="UP000437380"/>
    </source>
</evidence>
<evidence type="ECO:0000313" key="3">
    <source>
        <dbReference type="EMBL" id="KAB5427754.1"/>
    </source>
</evidence>
<reference evidence="35 36" key="2">
    <citation type="submission" date="2018-08" db="EMBL/GenBank/DDBJ databases">
        <title>A genome reference for cultivated species of the human gut microbiota.</title>
        <authorList>
            <person name="Zou Y."/>
            <person name="Xue W."/>
            <person name="Luo G."/>
        </authorList>
    </citation>
    <scope>NUCLEOTIDE SEQUENCE [LARGE SCALE GENOMIC DNA]</scope>
    <source>
        <strain evidence="29 40">AF12-25</strain>
        <strain evidence="28 39">AF14-8</strain>
        <strain evidence="27 36">AF25-30LB</strain>
        <strain evidence="32 41">AF39-8AT</strain>
        <strain evidence="31 38">AM16-6</strain>
        <strain evidence="30 37">AM30-40</strain>
        <strain evidence="26 35">OM08-13BH</strain>
    </source>
</reference>
<evidence type="ECO:0000313" key="8">
    <source>
        <dbReference type="EMBL" id="KAB6696461.1"/>
    </source>
</evidence>
<dbReference type="EMBL" id="CYZI01000002">
    <property type="protein sequence ID" value="CUN70548.1"/>
    <property type="molecule type" value="Genomic_DNA"/>
</dbReference>
<dbReference type="Proteomes" id="UP000460950">
    <property type="component" value="Unassembled WGS sequence"/>
</dbReference>
<reference evidence="1 34" key="1">
    <citation type="submission" date="2015-09" db="EMBL/GenBank/DDBJ databases">
        <authorList>
            <consortium name="Pathogen Informatics"/>
        </authorList>
    </citation>
    <scope>NUCLEOTIDE SEQUENCE [LARGE SCALE GENOMIC DNA]</scope>
    <source>
        <strain evidence="1 34">2789STDY5834842</strain>
    </source>
</reference>
<dbReference type="EMBL" id="JAWDHD010000013">
    <property type="protein sequence ID" value="MDU0250861.1"/>
    <property type="molecule type" value="Genomic_DNA"/>
</dbReference>
<evidence type="ECO:0000313" key="32">
    <source>
        <dbReference type="EMBL" id="RHK90272.1"/>
    </source>
</evidence>
<evidence type="ECO:0000313" key="34">
    <source>
        <dbReference type="Proteomes" id="UP000095333"/>
    </source>
</evidence>
<dbReference type="EMBL" id="WCZY01000002">
    <property type="protein sequence ID" value="KAB6696461.1"/>
    <property type="molecule type" value="Genomic_DNA"/>
</dbReference>
<dbReference type="EMBL" id="WDAL01000032">
    <property type="protein sequence ID" value="KAB6632862.1"/>
    <property type="molecule type" value="Genomic_DNA"/>
</dbReference>
<dbReference type="RefSeq" id="WP_008670646.1">
    <property type="nucleotide sequence ID" value="NZ_BAABZK010000001.1"/>
</dbReference>
<evidence type="ECO:0000313" key="53">
    <source>
        <dbReference type="Proteomes" id="UP000555193"/>
    </source>
</evidence>
<dbReference type="Proteomes" id="UP001181258">
    <property type="component" value="Unassembled WGS sequence"/>
</dbReference>
<evidence type="ECO:0000313" key="46">
    <source>
        <dbReference type="Proteomes" id="UP000460950"/>
    </source>
</evidence>
<dbReference type="EMBL" id="QSTG01000002">
    <property type="protein sequence ID" value="RGM47682.1"/>
    <property type="molecule type" value="Genomic_DNA"/>
</dbReference>
<dbReference type="EMBL" id="WDAG01000001">
    <property type="protein sequence ID" value="KAB6663934.1"/>
    <property type="molecule type" value="Genomic_DNA"/>
</dbReference>
<evidence type="ECO:0000313" key="29">
    <source>
        <dbReference type="EMBL" id="RGW48717.1"/>
    </source>
</evidence>
<dbReference type="Proteomes" id="UP000408523">
    <property type="component" value="Unassembled WGS sequence"/>
</dbReference>
<dbReference type="EMBL" id="JAWDHD010000010">
    <property type="protein sequence ID" value="MDU0248791.1"/>
    <property type="molecule type" value="Genomic_DNA"/>
</dbReference>
<dbReference type="Proteomes" id="UP000283713">
    <property type="component" value="Unassembled WGS sequence"/>
</dbReference>
<dbReference type="Proteomes" id="UP000758576">
    <property type="component" value="Unassembled WGS sequence"/>
</dbReference>
<dbReference type="GeneID" id="23318867"/>
<dbReference type="EMBL" id="JAWDHD010000009">
    <property type="protein sequence ID" value="MDU0248760.1"/>
    <property type="molecule type" value="Genomic_DNA"/>
</dbReference>
<dbReference type="EMBL" id="WDBY01000025">
    <property type="protein sequence ID" value="KAB6476712.1"/>
    <property type="molecule type" value="Genomic_DNA"/>
</dbReference>
<evidence type="ECO:0000313" key="45">
    <source>
        <dbReference type="Proteomes" id="UP000437431"/>
    </source>
</evidence>
<dbReference type="EMBL" id="QRYT01000100">
    <property type="protein sequence ID" value="RGV02978.1"/>
    <property type="molecule type" value="Genomic_DNA"/>
</dbReference>
<dbReference type="Proteomes" id="UP000437380">
    <property type="component" value="Unassembled WGS sequence"/>
</dbReference>
<reference evidence="43 44" key="4">
    <citation type="journal article" date="2019" name="Nat. Med.">
        <title>A library of human gut bacterial isolates paired with longitudinal multiomics data enables mechanistic microbiome research.</title>
        <authorList>
            <person name="Poyet M."/>
            <person name="Groussin M."/>
            <person name="Gibbons S.M."/>
            <person name="Avila-Pacheco J."/>
            <person name="Jiang X."/>
            <person name="Kearney S.M."/>
            <person name="Perrotta A.R."/>
            <person name="Berdy B."/>
            <person name="Zhao S."/>
            <person name="Lieberman T.D."/>
            <person name="Swanson P.K."/>
            <person name="Smith M."/>
            <person name="Roesemann S."/>
            <person name="Alexander J.E."/>
            <person name="Rich S.A."/>
            <person name="Livny J."/>
            <person name="Vlamakis H."/>
            <person name="Clish C."/>
            <person name="Bullock K."/>
            <person name="Deik A."/>
            <person name="Scott J."/>
            <person name="Pierce K.A."/>
            <person name="Xavier R.J."/>
            <person name="Alm E.J."/>
        </authorList>
    </citation>
    <scope>NUCLEOTIDE SEQUENCE [LARGE SCALE GENOMIC DNA]</scope>
    <source>
        <strain evidence="5 45">BIOML-A111</strain>
        <strain evidence="4 49">BIOML-A140</strain>
        <strain evidence="2 43">BIOML-A73</strain>
        <strain evidence="9 44">BIOML-A82</strain>
        <strain evidence="8 50">BIOML-A85</strain>
        <strain evidence="7 51">BIOML-A93</strain>
        <strain evidence="6 47">BIOML-A98</strain>
    </source>
</reference>
<dbReference type="Proteomes" id="UP001201179">
    <property type="component" value="Unassembled WGS sequence"/>
</dbReference>
<dbReference type="Proteomes" id="UP000462015">
    <property type="component" value="Unassembled WGS sequence"/>
</dbReference>
<evidence type="ECO:0000313" key="11">
    <source>
        <dbReference type="EMBL" id="MCB7283458.1"/>
    </source>
</evidence>
<dbReference type="EMBL" id="JAJCQG010000110">
    <property type="protein sequence ID" value="MCB7283458.1"/>
    <property type="molecule type" value="Genomic_DNA"/>
</dbReference>
<evidence type="ECO:0000313" key="10">
    <source>
        <dbReference type="EMBL" id="MBV3490056.1"/>
    </source>
</evidence>
<dbReference type="EMBL" id="JABDSH010000076">
    <property type="protein sequence ID" value="NMW36502.1"/>
    <property type="molecule type" value="Genomic_DNA"/>
</dbReference>
<gene>
    <name evidence="32" type="ORF">DW043_03740</name>
    <name evidence="31" type="ORF">DW193_18205</name>
    <name evidence="30" type="ORF">DW783_15100</name>
    <name evidence="29" type="ORF">DWV70_06950</name>
    <name evidence="28" type="ORF">DWW27_22585</name>
    <name evidence="27" type="ORF">DWY53_20025</name>
    <name evidence="26" type="ORF">DXC16_01920</name>
    <name evidence="33" type="ORF">EH214_04143</name>
    <name evidence="1" type="ORF">ERS852457_00674</name>
    <name evidence="3" type="ORF">F9Z94_23230</name>
    <name evidence="23" type="ORF">FYJ30_14660</name>
    <name evidence="2" type="ORF">GAY01_23540</name>
    <name evidence="6" type="ORF">GAY12_15520</name>
    <name evidence="9" type="ORF">GAY17_05220</name>
    <name evidence="5" type="ORF">GAY79_16835</name>
    <name evidence="4" type="ORF">GAZ06_13270</name>
    <name evidence="7" type="ORF">GAZ76_00260</name>
    <name evidence="8" type="ORF">GAZ92_02385</name>
    <name evidence="24" type="ORF">HKQ54_10230</name>
    <name evidence="25" type="ORF">HUV05_02955</name>
    <name evidence="10" type="ORF">KSX14_15750</name>
    <name evidence="12" type="ORF">L4X52_20605</name>
    <name evidence="11" type="ORF">LI282_20795</name>
    <name evidence="13" type="ORF">PL594_17845</name>
    <name evidence="14" type="ORF">RVY68_05625</name>
    <name evidence="15" type="ORF">RVY68_08550</name>
    <name evidence="16" type="ORF">RVY68_08725</name>
    <name evidence="17" type="ORF">RVY68_08895</name>
    <name evidence="18" type="ORF">RVY68_12325</name>
    <name evidence="19" type="ORF">RVY68_14670</name>
    <name evidence="20" type="ORF">RVY68_19590</name>
    <name evidence="21" type="ORF">RVY68_19875</name>
    <name evidence="22" type="ORF">RVY68_24385</name>
</gene>
<evidence type="ECO:0000313" key="5">
    <source>
        <dbReference type="EMBL" id="KAB6557853.1"/>
    </source>
</evidence>
<reference evidence="12" key="12">
    <citation type="submission" date="2022-01" db="EMBL/GenBank/DDBJ databases">
        <authorList>
            <person name="Mingchao X."/>
        </authorList>
    </citation>
    <scope>NUCLEOTIDE SEQUENCE</scope>
    <source>
        <strain evidence="12">Bv4372</strain>
    </source>
</reference>
<reference evidence="10" key="10">
    <citation type="submission" date="2021-06" db="EMBL/GenBank/DDBJ databases">
        <title>Collection of gut derived symbiotic bacterial strains cultured from healthy donors.</title>
        <authorList>
            <person name="Lin H."/>
            <person name="Littmann E."/>
            <person name="Pamer E.G."/>
        </authorList>
    </citation>
    <scope>NUCLEOTIDE SEQUENCE</scope>
    <source>
        <strain evidence="10">MSK.19.85</strain>
    </source>
</reference>
<evidence type="ECO:0000313" key="28">
    <source>
        <dbReference type="EMBL" id="RGV02978.1"/>
    </source>
</evidence>
<evidence type="ECO:0000313" key="13">
    <source>
        <dbReference type="EMBL" id="MDB0853366.1"/>
    </source>
</evidence>
<evidence type="ECO:0000313" key="1">
    <source>
        <dbReference type="EMBL" id="CUN70548.1"/>
    </source>
</evidence>
<dbReference type="EMBL" id="WDAY01000043">
    <property type="protein sequence ID" value="KAB6557853.1"/>
    <property type="molecule type" value="Genomic_DNA"/>
</dbReference>
<evidence type="ECO:0000313" key="23">
    <source>
        <dbReference type="EMBL" id="MSS49496.1"/>
    </source>
</evidence>
<dbReference type="EMBL" id="WCZV01000005">
    <property type="protein sequence ID" value="KAB6701762.1"/>
    <property type="molecule type" value="Genomic_DNA"/>
</dbReference>
<evidence type="ECO:0000313" key="50">
    <source>
        <dbReference type="Proteomes" id="UP000470777"/>
    </source>
</evidence>
<dbReference type="Proteomes" id="UP000266497">
    <property type="component" value="Unassembled WGS sequence"/>
</dbReference>
<dbReference type="Proteomes" id="UP000285379">
    <property type="component" value="Unassembled WGS sequence"/>
</dbReference>
<dbReference type="Proteomes" id="UP000261003">
    <property type="component" value="Unassembled WGS sequence"/>
</dbReference>
<reference evidence="24 53" key="7">
    <citation type="submission" date="2020-04" db="EMBL/GenBank/DDBJ databases">
        <title>A novel gut-associated lysogenic phage, Bacteroides phage BV01, alters the host transcriptome and bile acid metabolism in Bacteroides vulgatus.</title>
        <authorList>
            <person name="Campbell D.E."/>
            <person name="Ly L."/>
            <person name="Ridlon J.M."/>
            <person name="Hsiao A."/>
            <person name="Degnan P.H."/>
        </authorList>
    </citation>
    <scope>NUCLEOTIDE SEQUENCE [LARGE SCALE GENOMIC DNA]</scope>
    <source>
        <strain evidence="24 53">VPI-4506</strain>
    </source>
</reference>
<evidence type="ECO:0000313" key="38">
    <source>
        <dbReference type="Proteomes" id="UP000283713"/>
    </source>
</evidence>
<dbReference type="EMBL" id="WCZM01000078">
    <property type="protein sequence ID" value="KAB3561414.1"/>
    <property type="molecule type" value="Genomic_DNA"/>
</dbReference>
<dbReference type="EMBL" id="WCIF01000080">
    <property type="protein sequence ID" value="KAB5427754.1"/>
    <property type="molecule type" value="Genomic_DNA"/>
</dbReference>
<dbReference type="EMBL" id="JAWDHD010000008">
    <property type="protein sequence ID" value="MDU0248727.1"/>
    <property type="molecule type" value="Genomic_DNA"/>
</dbReference>
<proteinExistence type="predicted"/>
<dbReference type="Proteomes" id="UP000285469">
    <property type="component" value="Unassembled WGS sequence"/>
</dbReference>
<dbReference type="Proteomes" id="UP000555193">
    <property type="component" value="Unassembled WGS sequence"/>
</dbReference>
<evidence type="ECO:0000313" key="48">
    <source>
        <dbReference type="Proteomes" id="UP000462885"/>
    </source>
</evidence>
<sequence>MDMTIQEEIEQLVLRCIAADGLKACPKDISFLEKYRLKNLYFLSVRYRMEGTDCPELDRRAEGLIRWNIYSTDFPLLRRVYAREGKEALMRCLYLEEGYFRRFLEQTGLEERI</sequence>
<dbReference type="EMBL" id="QRUD01000080">
    <property type="protein sequence ID" value="RGR32888.1"/>
    <property type="molecule type" value="Genomic_DNA"/>
</dbReference>
<dbReference type="Proteomes" id="UP000437431">
    <property type="component" value="Unassembled WGS sequence"/>
</dbReference>
<evidence type="ECO:0000313" key="26">
    <source>
        <dbReference type="EMBL" id="RGM47682.1"/>
    </source>
</evidence>
<evidence type="ECO:0000313" key="30">
    <source>
        <dbReference type="EMBL" id="RHD77566.1"/>
    </source>
</evidence>
<dbReference type="Proteomes" id="UP000470952">
    <property type="component" value="Unassembled WGS sequence"/>
</dbReference>
<evidence type="ECO:0000313" key="27">
    <source>
        <dbReference type="EMBL" id="RGR32888.1"/>
    </source>
</evidence>
<evidence type="ECO:0000313" key="47">
    <source>
        <dbReference type="Proteomes" id="UP000462015"/>
    </source>
</evidence>
<evidence type="ECO:0000313" key="52">
    <source>
        <dbReference type="Proteomes" id="UP000524321"/>
    </source>
</evidence>
<dbReference type="EMBL" id="JAWDHD010000014">
    <property type="protein sequence ID" value="MDU0251705.1"/>
    <property type="molecule type" value="Genomic_DNA"/>
</dbReference>
<evidence type="ECO:0000313" key="33">
    <source>
        <dbReference type="EMBL" id="TSE46634.1"/>
    </source>
</evidence>
<dbReference type="EMBL" id="JAWDHD010000012">
    <property type="protein sequence ID" value="MDU0250810.1"/>
    <property type="molecule type" value="Genomic_DNA"/>
</dbReference>
<evidence type="ECO:0000313" key="12">
    <source>
        <dbReference type="EMBL" id="MCG0342354.1"/>
    </source>
</evidence>
<evidence type="ECO:0000313" key="7">
    <source>
        <dbReference type="EMBL" id="KAB6663934.1"/>
    </source>
</evidence>
<dbReference type="Proteomes" id="UP000286392">
    <property type="component" value="Unassembled WGS sequence"/>
</dbReference>
<dbReference type="EMBL" id="JAKKWZ010000064">
    <property type="protein sequence ID" value="MCG0342354.1"/>
    <property type="molecule type" value="Genomic_DNA"/>
</dbReference>
<evidence type="ECO:0000313" key="49">
    <source>
        <dbReference type="Proteomes" id="UP000468344"/>
    </source>
</evidence>
<dbReference type="Proteomes" id="UP000524321">
    <property type="component" value="Unassembled WGS sequence"/>
</dbReference>
<evidence type="ECO:0000313" key="15">
    <source>
        <dbReference type="EMBL" id="MDU0248727.1"/>
    </source>
</evidence>
<evidence type="ECO:0000313" key="43">
    <source>
        <dbReference type="Proteomes" id="UP000433382"/>
    </source>
</evidence>
<evidence type="ECO:0000313" key="22">
    <source>
        <dbReference type="EMBL" id="MDU0251705.1"/>
    </source>
</evidence>
<reference evidence="3 48" key="6">
    <citation type="submission" date="2019-10" db="EMBL/GenBank/DDBJ databases">
        <title>Genome Sequence and Assembly of iSURF_14.</title>
        <authorList>
            <person name="Wucher B.R."/>
            <person name="Ruoff K.L."/>
            <person name="Price C.E."/>
            <person name="Valls R.R."/>
            <person name="O'Toole G.A."/>
        </authorList>
    </citation>
    <scope>NUCLEOTIDE SEQUENCE [LARGE SCALE GENOMIC DNA]</scope>
    <source>
        <strain evidence="3 48">ANK132K_3B</strain>
    </source>
</reference>
<dbReference type="Proteomes" id="UP001199363">
    <property type="component" value="Unassembled WGS sequence"/>
</dbReference>
<dbReference type="EMBL" id="QSJM01000048">
    <property type="protein sequence ID" value="RHD77566.1"/>
    <property type="molecule type" value="Genomic_DNA"/>
</dbReference>
<evidence type="ECO:0000313" key="16">
    <source>
        <dbReference type="EMBL" id="MDU0248760.1"/>
    </source>
</evidence>
<dbReference type="Proteomes" id="UP001210999">
    <property type="component" value="Unassembled WGS sequence"/>
</dbReference>
<reference evidence="23 46" key="5">
    <citation type="submission" date="2019-09" db="EMBL/GenBank/DDBJ databases">
        <title>In-depth cultivation of the pig gut microbiome towards novel bacterial diversity and tailored functional studies.</title>
        <authorList>
            <person name="Wylensek D."/>
            <person name="Hitch T.C.A."/>
            <person name="Clavel T."/>
        </authorList>
    </citation>
    <scope>NUCLEOTIDE SEQUENCE [LARGE SCALE GENOMIC DNA]</scope>
    <source>
        <strain evidence="23 46">WCA-389-WT-3C</strain>
    </source>
</reference>
<dbReference type="Proteomes" id="UP000468344">
    <property type="component" value="Unassembled WGS sequence"/>
</dbReference>
<evidence type="ECO:0000313" key="9">
    <source>
        <dbReference type="EMBL" id="KAB6701762.1"/>
    </source>
</evidence>
<reference evidence="25 52" key="9">
    <citation type="submission" date="2020-07" db="EMBL/GenBank/DDBJ databases">
        <title>Bacterial metabolism rescues the inhibition of intestinal drug absorption by food and drug additives.</title>
        <authorList>
            <person name="Zou L."/>
            <person name="Spanogiannopoulos P."/>
            <person name="Chien H.-C."/>
            <person name="Pieper L.M."/>
            <person name="Cai W."/>
            <person name="Khuri N."/>
            <person name="Pottel J."/>
            <person name="Vora B."/>
            <person name="Ni Z."/>
            <person name="Tsakalozou E."/>
            <person name="Zhang W."/>
            <person name="Shoichet B.K."/>
            <person name="Giacomini K.M."/>
            <person name="Turnbaugh P.J."/>
        </authorList>
    </citation>
    <scope>NUCLEOTIDE SEQUENCE [LARGE SCALE GENOMIC DNA]</scope>
    <source>
        <strain evidence="25 52">B33</strain>
    </source>
</reference>
<evidence type="ECO:0000313" key="37">
    <source>
        <dbReference type="Proteomes" id="UP000283429"/>
    </source>
</evidence>
<evidence type="ECO:0000313" key="6">
    <source>
        <dbReference type="EMBL" id="KAB6632862.1"/>
    </source>
</evidence>
<dbReference type="EMBL" id="QSAI01000010">
    <property type="protein sequence ID" value="RGW48717.1"/>
    <property type="molecule type" value="Genomic_DNA"/>
</dbReference>
<dbReference type="EMBL" id="JAHOGA010000041">
    <property type="protein sequence ID" value="MBV3490056.1"/>
    <property type="molecule type" value="Genomic_DNA"/>
</dbReference>
<dbReference type="EMBL" id="JAQKEI010000027">
    <property type="protein sequence ID" value="MDB0853366.1"/>
    <property type="molecule type" value="Genomic_DNA"/>
</dbReference>
<evidence type="ECO:0000313" key="36">
    <source>
        <dbReference type="Proteomes" id="UP000266497"/>
    </source>
</evidence>
<dbReference type="EMBL" id="JABWDJ010000006">
    <property type="protein sequence ID" value="NVB72489.1"/>
    <property type="molecule type" value="Genomic_DNA"/>
</dbReference>
<dbReference type="Proteomes" id="UP000283429">
    <property type="component" value="Unassembled WGS sequence"/>
</dbReference>
<dbReference type="EMBL" id="JAWDHD010000005">
    <property type="protein sequence ID" value="MDU0248177.1"/>
    <property type="molecule type" value="Genomic_DNA"/>
</dbReference>
<dbReference type="EMBL" id="JAWDHD010000011">
    <property type="protein sequence ID" value="MDU0249889.1"/>
    <property type="molecule type" value="Genomic_DNA"/>
</dbReference>
<evidence type="ECO:0000313" key="17">
    <source>
        <dbReference type="EMBL" id="MDU0248791.1"/>
    </source>
</evidence>
<dbReference type="EMBL" id="QRKA01000032">
    <property type="protein sequence ID" value="RHH74780.1"/>
    <property type="molecule type" value="Genomic_DNA"/>
</dbReference>
<evidence type="ECO:0000313" key="31">
    <source>
        <dbReference type="EMBL" id="RHH74780.1"/>
    </source>
</evidence>
<dbReference type="Proteomes" id="UP000470777">
    <property type="component" value="Unassembled WGS sequence"/>
</dbReference>
<reference evidence="13" key="13">
    <citation type="submission" date="2023-01" db="EMBL/GenBank/DDBJ databases">
        <title>Human gut microbiome strain richness.</title>
        <authorList>
            <person name="Chen-Liaw A."/>
        </authorList>
    </citation>
    <scope>NUCLEOTIDE SEQUENCE</scope>
    <source>
        <strain evidence="13">H9_m1001271B151109d0_201107</strain>
    </source>
</reference>
<dbReference type="AlphaFoldDB" id="A0A173Z5U3"/>
<reference evidence="11" key="11">
    <citation type="submission" date="2021-10" db="EMBL/GenBank/DDBJ databases">
        <title>Collection of gut derived symbiotic bacterial strains cultured from healthy donors.</title>
        <authorList>
            <person name="Lin H."/>
            <person name="Littmann E."/>
            <person name="Kohout C."/>
            <person name="Pamer E.G."/>
        </authorList>
    </citation>
    <scope>NUCLEOTIDE SEQUENCE</scope>
    <source>
        <strain evidence="11">DFI.1.167</strain>
    </source>
</reference>
<evidence type="ECO:0000313" key="51">
    <source>
        <dbReference type="Proteomes" id="UP000470952"/>
    </source>
</evidence>
<reference evidence="33 42" key="3">
    <citation type="journal article" date="2019" name="Nat. Commun.">
        <title>Gram positive-like bacteriocins with broad spectrum anti-Bacteroidales activity encoded on mobile elements of the human gut microbiota.</title>
        <authorList>
            <person name="Bechon N."/>
            <person name="Coyne M.J.Jr."/>
            <person name="Laclare-Mceneany V."/>
            <person name="Chatzidaki-Livanis M."/>
            <person name="Ghigo J.-M."/>
            <person name="Comstock L.E."/>
        </authorList>
    </citation>
    <scope>NUCLEOTIDE SEQUENCE [LARGE SCALE GENOMIC DNA]</scope>
    <source>
        <strain evidence="33 42">CL01T12C17</strain>
    </source>
</reference>